<accession>A0ABS2ZHG1</accession>
<dbReference type="Proteomes" id="UP001319060">
    <property type="component" value="Unassembled WGS sequence"/>
</dbReference>
<dbReference type="EMBL" id="JAFHKS010000044">
    <property type="protein sequence ID" value="MBN3546876.1"/>
    <property type="molecule type" value="Genomic_DNA"/>
</dbReference>
<gene>
    <name evidence="1" type="ORF">JYA64_16330</name>
</gene>
<evidence type="ECO:0008006" key="3">
    <source>
        <dbReference type="Google" id="ProtNLM"/>
    </source>
</evidence>
<reference evidence="1 2" key="1">
    <citation type="submission" date="2021-01" db="EMBL/GenBank/DDBJ databases">
        <title>Genome Sequencing of Type Strains.</title>
        <authorList>
            <person name="Lemaire J.F."/>
            <person name="Inderbitzin P."/>
            <person name="Collins S.B."/>
            <person name="Wespe N."/>
            <person name="Knight-Connoni V."/>
        </authorList>
    </citation>
    <scope>NUCLEOTIDE SEQUENCE [LARGE SCALE GENOMIC DNA]</scope>
    <source>
        <strain evidence="1 2">DSM 14730</strain>
    </source>
</reference>
<proteinExistence type="predicted"/>
<keyword evidence="2" id="KW-1185">Reference proteome</keyword>
<evidence type="ECO:0000313" key="1">
    <source>
        <dbReference type="EMBL" id="MBN3546876.1"/>
    </source>
</evidence>
<sequence length="323" mass="37247">MNFTQNTDKKAAVLSCLDLILSELGKDTKNDRVLQYACTEILKIWLSKQYQNLSTNEIVIAEIIAESTLTDYINQEVDYAAIRVNGEFAYQAILQGLSDETKYAGATLSVDTNDVLVNWKLTSGNPENSSSGFFIQWNVLDKIYNENKNLSKSYPNFDKHSLKLLSTVRLQENEISINKSRDLFAYNGWVVAYLSVFERELRNVIRLIDSNPKKEKLMLRKLCEEIIKMRSANFHFMDMAEIEGLISIRNKAAHGEELSKEDYEYCKKTLNSNYFENLSELKGDLKDDTTLNHLKLMKFLSNKEGKDFIKEFQSSPDYKDPWA</sequence>
<protein>
    <recommendedName>
        <fullName evidence="3">Apea-like HEPN domain-containing protein</fullName>
    </recommendedName>
</protein>
<dbReference type="RefSeq" id="WP_205724050.1">
    <property type="nucleotide sequence ID" value="NZ_BMCE01000001.1"/>
</dbReference>
<comment type="caution">
    <text evidence="1">The sequence shown here is derived from an EMBL/GenBank/DDBJ whole genome shotgun (WGS) entry which is preliminary data.</text>
</comment>
<organism evidence="1 2">
    <name type="scientific">Fictibacillus barbaricus</name>
    <dbReference type="NCBI Taxonomy" id="182136"/>
    <lineage>
        <taxon>Bacteria</taxon>
        <taxon>Bacillati</taxon>
        <taxon>Bacillota</taxon>
        <taxon>Bacilli</taxon>
        <taxon>Bacillales</taxon>
        <taxon>Fictibacillaceae</taxon>
        <taxon>Fictibacillus</taxon>
    </lineage>
</organism>
<evidence type="ECO:0000313" key="2">
    <source>
        <dbReference type="Proteomes" id="UP001319060"/>
    </source>
</evidence>
<name>A0ABS2ZHG1_9BACL</name>